<evidence type="ECO:0000313" key="2">
    <source>
        <dbReference type="Proteomes" id="UP000029665"/>
    </source>
</evidence>
<dbReference type="OMA" id="DEHISEW"/>
<organism evidence="1 2">
    <name type="scientific">Pycnoporus cinnabarinus</name>
    <name type="common">Cinnabar-red polypore</name>
    <name type="synonym">Trametes cinnabarina</name>
    <dbReference type="NCBI Taxonomy" id="5643"/>
    <lineage>
        <taxon>Eukaryota</taxon>
        <taxon>Fungi</taxon>
        <taxon>Dikarya</taxon>
        <taxon>Basidiomycota</taxon>
        <taxon>Agaricomycotina</taxon>
        <taxon>Agaricomycetes</taxon>
        <taxon>Polyporales</taxon>
        <taxon>Polyporaceae</taxon>
        <taxon>Trametes</taxon>
    </lineage>
</organism>
<proteinExistence type="predicted"/>
<dbReference type="Proteomes" id="UP000029665">
    <property type="component" value="Unassembled WGS sequence"/>
</dbReference>
<dbReference type="OrthoDB" id="2794631at2759"/>
<comment type="caution">
    <text evidence="1">The sequence shown here is derived from an EMBL/GenBank/DDBJ whole genome shotgun (WGS) entry which is preliminary data.</text>
</comment>
<evidence type="ECO:0000313" key="1">
    <source>
        <dbReference type="EMBL" id="CDO68586.1"/>
    </source>
</evidence>
<dbReference type="STRING" id="5643.A0A060S317"/>
<sequence>MQDRAFPALRELLVSIAHAEAPDFLGHIDPSFLDAVTVYWEYLFCDASSSGNVLESILMKLGELRQQPRHVRVVLDETMERMLHRPSPSHALKPLPGSAESLEPILSFTCLCTLKIGIDVVFQLDNDFISEISQHLPNLESLALVPLLKTDFSLVRFQQEEQETGQEDPGMDTRDTDGGVRRMLPTFDGLVSLVQGCPRLSTLKVAVESTIVASDAISCASRDGSRVRHMELWATGLDPRLPDAAFHKFFTAYFPLLDYLHVVLPIEPHSQSELDPAVRDDLISVPISRDQARARWDAILREMPLRTSV</sequence>
<dbReference type="AlphaFoldDB" id="A0A060S317"/>
<dbReference type="InterPro" id="IPR032675">
    <property type="entry name" value="LRR_dom_sf"/>
</dbReference>
<protein>
    <submittedName>
        <fullName evidence="1">Uncharacterized protein</fullName>
    </submittedName>
</protein>
<dbReference type="EMBL" id="CCBP010000021">
    <property type="protein sequence ID" value="CDO68586.1"/>
    <property type="molecule type" value="Genomic_DNA"/>
</dbReference>
<dbReference type="Gene3D" id="3.80.10.10">
    <property type="entry name" value="Ribonuclease Inhibitor"/>
    <property type="match status" value="1"/>
</dbReference>
<keyword evidence="2" id="KW-1185">Reference proteome</keyword>
<reference evidence="1" key="1">
    <citation type="submission" date="2014-01" db="EMBL/GenBank/DDBJ databases">
        <title>The genome of the white-rot fungus Pycnoporus cinnabarinus: a basidiomycete model with a versatile arsenal for lignocellulosic biomass breakdown.</title>
        <authorList>
            <person name="Levasseur A."/>
            <person name="Lomascolo A."/>
            <person name="Ruiz-Duenas F.J."/>
            <person name="Uzan E."/>
            <person name="Piumi F."/>
            <person name="Kues U."/>
            <person name="Ram A.F.J."/>
            <person name="Murat C."/>
            <person name="Haon M."/>
            <person name="Benoit I."/>
            <person name="Arfi Y."/>
            <person name="Chevret D."/>
            <person name="Drula E."/>
            <person name="Kwon M.J."/>
            <person name="Gouret P."/>
            <person name="Lesage-Meessen L."/>
            <person name="Lombard V."/>
            <person name="Mariette J."/>
            <person name="Noirot C."/>
            <person name="Park J."/>
            <person name="Patyshakuliyeva A."/>
            <person name="Wieneger R.A.B."/>
            <person name="Wosten H.A.B."/>
            <person name="Martin F."/>
            <person name="Coutinho P.M."/>
            <person name="de Vries R."/>
            <person name="Martinez A.T."/>
            <person name="Klopp C."/>
            <person name="Pontarotti P."/>
            <person name="Henrissat B."/>
            <person name="Record E."/>
        </authorList>
    </citation>
    <scope>NUCLEOTIDE SEQUENCE [LARGE SCALE GENOMIC DNA]</scope>
    <source>
        <strain evidence="1">BRFM137</strain>
    </source>
</reference>
<accession>A0A060S317</accession>
<name>A0A060S317_PYCCI</name>
<dbReference type="HOGENOM" id="CLU_900589_0_0_1"/>
<gene>
    <name evidence="1" type="ORF">BN946_scf184996.g17</name>
</gene>